<name>C4J1E0_MAIZE</name>
<dbReference type="EMBL" id="BT084637">
    <property type="protein sequence ID" value="ACR34990.1"/>
    <property type="molecule type" value="mRNA"/>
</dbReference>
<organism evidence="1">
    <name type="scientific">Zea mays</name>
    <name type="common">Maize</name>
    <dbReference type="NCBI Taxonomy" id="4577"/>
    <lineage>
        <taxon>Eukaryota</taxon>
        <taxon>Viridiplantae</taxon>
        <taxon>Streptophyta</taxon>
        <taxon>Embryophyta</taxon>
        <taxon>Tracheophyta</taxon>
        <taxon>Spermatophyta</taxon>
        <taxon>Magnoliopsida</taxon>
        <taxon>Liliopsida</taxon>
        <taxon>Poales</taxon>
        <taxon>Poaceae</taxon>
        <taxon>PACMAD clade</taxon>
        <taxon>Panicoideae</taxon>
        <taxon>Andropogonodae</taxon>
        <taxon>Andropogoneae</taxon>
        <taxon>Tripsacinae</taxon>
        <taxon>Zea</taxon>
    </lineage>
</organism>
<accession>C4J1E0</accession>
<dbReference type="AlphaFoldDB" id="C4J1E0"/>
<sequence length="27" mass="3179">MIRAMTTTFHIYKIKVEVILNLSDMLP</sequence>
<reference evidence="1" key="1">
    <citation type="journal article" date="2009" name="PLoS Genet.">
        <title>Sequencing, mapping, and analysis of 27,455 maize full-length cDNAs.</title>
        <authorList>
            <person name="Soderlund C."/>
            <person name="Descour A."/>
            <person name="Kudrna D."/>
            <person name="Bomhoff M."/>
            <person name="Boyd L."/>
            <person name="Currie J."/>
            <person name="Angelova A."/>
            <person name="Collura K."/>
            <person name="Wissotski M."/>
            <person name="Ashley E."/>
            <person name="Morrow D."/>
            <person name="Fernandes J."/>
            <person name="Walbot V."/>
            <person name="Yu Y."/>
        </authorList>
    </citation>
    <scope>NUCLEOTIDE SEQUENCE</scope>
    <source>
        <strain evidence="1">B73</strain>
    </source>
</reference>
<proteinExistence type="evidence at transcript level"/>
<evidence type="ECO:0000313" key="1">
    <source>
        <dbReference type="EMBL" id="ACR34990.1"/>
    </source>
</evidence>
<reference evidence="1" key="2">
    <citation type="submission" date="2012-06" db="EMBL/GenBank/DDBJ databases">
        <authorList>
            <person name="Yu Y."/>
            <person name="Currie J."/>
            <person name="Lomeli R."/>
            <person name="Angelova A."/>
            <person name="Collura K."/>
            <person name="Wissotski M."/>
            <person name="Campos D."/>
            <person name="Kudrna D."/>
            <person name="Golser W."/>
            <person name="Ashely E."/>
            <person name="Descour A."/>
            <person name="Fernandes J."/>
            <person name="Soderlund C."/>
            <person name="Walbot V."/>
        </authorList>
    </citation>
    <scope>NUCLEOTIDE SEQUENCE</scope>
    <source>
        <strain evidence="1">B73</strain>
    </source>
</reference>
<protein>
    <submittedName>
        <fullName evidence="1">Uncharacterized protein</fullName>
    </submittedName>
</protein>